<dbReference type="EMBL" id="JXRR01000017">
    <property type="protein sequence ID" value="KIL45971.1"/>
    <property type="molecule type" value="Genomic_DNA"/>
</dbReference>
<name>A0A0C2VND7_9BACL</name>
<keyword evidence="2" id="KW-1185">Reference proteome</keyword>
<gene>
    <name evidence="1" type="ORF">KR50_26460</name>
</gene>
<proteinExistence type="predicted"/>
<dbReference type="AlphaFoldDB" id="A0A0C2VND7"/>
<sequence>MSVEKNSAKTKTHSANLNLESEVNDSLLSDLSKVKIL</sequence>
<reference evidence="1 2" key="1">
    <citation type="submission" date="2015-01" db="EMBL/GenBank/DDBJ databases">
        <title>Jeotgalibacillus campisalis genome sequencing.</title>
        <authorList>
            <person name="Goh K.M."/>
            <person name="Chan K.-G."/>
            <person name="Yaakop A.S."/>
            <person name="Ee R."/>
            <person name="Gan H.M."/>
            <person name="Chan C.S."/>
        </authorList>
    </citation>
    <scope>NUCLEOTIDE SEQUENCE [LARGE SCALE GENOMIC DNA]</scope>
    <source>
        <strain evidence="1 2">SF-57</strain>
    </source>
</reference>
<protein>
    <submittedName>
        <fullName evidence="1">Uncharacterized protein</fullName>
    </submittedName>
</protein>
<evidence type="ECO:0000313" key="2">
    <source>
        <dbReference type="Proteomes" id="UP000031972"/>
    </source>
</evidence>
<comment type="caution">
    <text evidence="1">The sequence shown here is derived from an EMBL/GenBank/DDBJ whole genome shotgun (WGS) entry which is preliminary data.</text>
</comment>
<evidence type="ECO:0000313" key="1">
    <source>
        <dbReference type="EMBL" id="KIL45971.1"/>
    </source>
</evidence>
<organism evidence="1 2">
    <name type="scientific">Jeotgalibacillus campisalis</name>
    <dbReference type="NCBI Taxonomy" id="220754"/>
    <lineage>
        <taxon>Bacteria</taxon>
        <taxon>Bacillati</taxon>
        <taxon>Bacillota</taxon>
        <taxon>Bacilli</taxon>
        <taxon>Bacillales</taxon>
        <taxon>Caryophanaceae</taxon>
        <taxon>Jeotgalibacillus</taxon>
    </lineage>
</organism>
<dbReference type="PATRIC" id="fig|220754.4.peg.2662"/>
<dbReference type="Proteomes" id="UP000031972">
    <property type="component" value="Unassembled WGS sequence"/>
</dbReference>
<accession>A0A0C2VND7</accession>